<evidence type="ECO:0000313" key="3">
    <source>
        <dbReference type="Proteomes" id="UP000001693"/>
    </source>
</evidence>
<dbReference type="HOGENOM" id="CLU_084893_2_0_4"/>
<dbReference type="eggNOG" id="COG4319">
    <property type="taxonomic scope" value="Bacteria"/>
</dbReference>
<dbReference type="Gene3D" id="3.10.450.50">
    <property type="match status" value="1"/>
</dbReference>
<dbReference type="Pfam" id="PF13474">
    <property type="entry name" value="SnoaL_3"/>
    <property type="match status" value="1"/>
</dbReference>
<accession>B1Y668</accession>
<evidence type="ECO:0000313" key="2">
    <source>
        <dbReference type="EMBL" id="ACB33573.1"/>
    </source>
</evidence>
<dbReference type="PANTHER" id="PTHR34957:SF1">
    <property type="entry name" value="NUCLEAR TRANSPORT FACTOR 2 (NTF2) FAMILY PROTEIN"/>
    <property type="match status" value="1"/>
</dbReference>
<evidence type="ECO:0000259" key="1">
    <source>
        <dbReference type="Pfam" id="PF13474"/>
    </source>
</evidence>
<dbReference type="EMBL" id="CP001013">
    <property type="protein sequence ID" value="ACB33573.1"/>
    <property type="molecule type" value="Genomic_DNA"/>
</dbReference>
<dbReference type="Proteomes" id="UP000001693">
    <property type="component" value="Chromosome"/>
</dbReference>
<protein>
    <recommendedName>
        <fullName evidence="1">SnoaL-like domain-containing protein</fullName>
    </recommendedName>
</protein>
<proteinExistence type="predicted"/>
<reference evidence="2 3" key="1">
    <citation type="submission" date="2008-03" db="EMBL/GenBank/DDBJ databases">
        <title>Complete sequence of Leptothrix cholodnii SP-6.</title>
        <authorList>
            <consortium name="US DOE Joint Genome Institute"/>
            <person name="Copeland A."/>
            <person name="Lucas S."/>
            <person name="Lapidus A."/>
            <person name="Glavina del Rio T."/>
            <person name="Dalin E."/>
            <person name="Tice H."/>
            <person name="Bruce D."/>
            <person name="Goodwin L."/>
            <person name="Pitluck S."/>
            <person name="Chertkov O."/>
            <person name="Brettin T."/>
            <person name="Detter J.C."/>
            <person name="Han C."/>
            <person name="Kuske C.R."/>
            <person name="Schmutz J."/>
            <person name="Larimer F."/>
            <person name="Land M."/>
            <person name="Hauser L."/>
            <person name="Kyrpides N."/>
            <person name="Lykidis A."/>
            <person name="Emerson D."/>
            <person name="Richardson P."/>
        </authorList>
    </citation>
    <scope>NUCLEOTIDE SEQUENCE [LARGE SCALE GENOMIC DNA]</scope>
    <source>
        <strain evidence="3">ATCC 51168 / LMG 8142 / SP-6</strain>
    </source>
</reference>
<dbReference type="KEGG" id="lch:Lcho_1304"/>
<feature type="domain" description="SnoaL-like" evidence="1">
    <location>
        <begin position="9"/>
        <end position="121"/>
    </location>
</feature>
<dbReference type="InterPro" id="IPR037401">
    <property type="entry name" value="SnoaL-like"/>
</dbReference>
<dbReference type="PANTHER" id="PTHR34957">
    <property type="entry name" value="NUCLEAR TRANSPORT FACTOR 2 (NTF2) FAMILY PROTEIN"/>
    <property type="match status" value="1"/>
</dbReference>
<dbReference type="InterPro" id="IPR032710">
    <property type="entry name" value="NTF2-like_dom_sf"/>
</dbReference>
<keyword evidence="3" id="KW-1185">Reference proteome</keyword>
<organism evidence="2 3">
    <name type="scientific">Leptothrix cholodnii (strain ATCC 51168 / LMG 8142 / SP-6)</name>
    <name type="common">Leptothrix discophora (strain SP-6)</name>
    <dbReference type="NCBI Taxonomy" id="395495"/>
    <lineage>
        <taxon>Bacteria</taxon>
        <taxon>Pseudomonadati</taxon>
        <taxon>Pseudomonadota</taxon>
        <taxon>Betaproteobacteria</taxon>
        <taxon>Burkholderiales</taxon>
        <taxon>Sphaerotilaceae</taxon>
        <taxon>Leptothrix</taxon>
    </lineage>
</organism>
<gene>
    <name evidence="2" type="ordered locus">Lcho_1304</name>
</gene>
<sequence length="138" mass="15369">MATPDDTEAQFYESLQRADLDRLMAVWADEEDVACVHPGGPRLVGTHAIRTAFEELFGQGHIDTRPAQVRRMTLGNTAVHHVLEEVRVNTADGPRSGYVLSTNVYLKTPLGWRMIVHHASPGTPRELQELTESTTTLH</sequence>
<dbReference type="SUPFAM" id="SSF54427">
    <property type="entry name" value="NTF2-like"/>
    <property type="match status" value="1"/>
</dbReference>
<dbReference type="STRING" id="395495.Lcho_1304"/>
<dbReference type="AlphaFoldDB" id="B1Y668"/>
<name>B1Y668_LEPCP</name>